<gene>
    <name evidence="12" type="ORF">A3B21_03870</name>
</gene>
<dbReference type="EMBL" id="MGEJ01000005">
    <property type="protein sequence ID" value="OGL81480.1"/>
    <property type="molecule type" value="Genomic_DNA"/>
</dbReference>
<feature type="transmembrane region" description="Helical" evidence="10">
    <location>
        <begin position="85"/>
        <end position="106"/>
    </location>
</feature>
<dbReference type="STRING" id="1802401.A3B21_03870"/>
<evidence type="ECO:0000256" key="1">
    <source>
        <dbReference type="ARBA" id="ARBA00004141"/>
    </source>
</evidence>
<dbReference type="InterPro" id="IPR012932">
    <property type="entry name" value="VKOR"/>
</dbReference>
<feature type="transmembrane region" description="Helical" evidence="10">
    <location>
        <begin position="118"/>
        <end position="145"/>
    </location>
</feature>
<feature type="transmembrane region" description="Helical" evidence="10">
    <location>
        <begin position="226"/>
        <end position="252"/>
    </location>
</feature>
<dbReference type="InterPro" id="IPR038354">
    <property type="entry name" value="VKOR_sf"/>
</dbReference>
<dbReference type="GO" id="GO:0016020">
    <property type="term" value="C:membrane"/>
    <property type="evidence" value="ECO:0007669"/>
    <property type="project" value="UniProtKB-SubCell"/>
</dbReference>
<evidence type="ECO:0000256" key="8">
    <source>
        <dbReference type="ARBA" id="ARBA00023157"/>
    </source>
</evidence>
<name>A0A1F7UT50_9BACT</name>
<reference evidence="12 13" key="1">
    <citation type="journal article" date="2016" name="Nat. Commun.">
        <title>Thousands of microbial genomes shed light on interconnected biogeochemical processes in an aquifer system.</title>
        <authorList>
            <person name="Anantharaman K."/>
            <person name="Brown C.T."/>
            <person name="Hug L.A."/>
            <person name="Sharon I."/>
            <person name="Castelle C.J."/>
            <person name="Probst A.J."/>
            <person name="Thomas B.C."/>
            <person name="Singh A."/>
            <person name="Wilkins M.J."/>
            <person name="Karaoz U."/>
            <person name="Brodie E.L."/>
            <person name="Williams K.H."/>
            <person name="Hubbard S.S."/>
            <person name="Banfield J.F."/>
        </authorList>
    </citation>
    <scope>NUCLEOTIDE SEQUENCE [LARGE SCALE GENOMIC DNA]</scope>
</reference>
<accession>A0A1F7UT50</accession>
<feature type="transmembrane region" description="Helical" evidence="10">
    <location>
        <begin position="151"/>
        <end position="175"/>
    </location>
</feature>
<evidence type="ECO:0000256" key="6">
    <source>
        <dbReference type="ARBA" id="ARBA00023002"/>
    </source>
</evidence>
<keyword evidence="5 10" id="KW-1133">Transmembrane helix</keyword>
<evidence type="ECO:0000256" key="4">
    <source>
        <dbReference type="ARBA" id="ARBA00022719"/>
    </source>
</evidence>
<dbReference type="PANTHER" id="PTHR34573:SF1">
    <property type="entry name" value="VITAMIN K EPOXIDE REDUCTASE DOMAIN-CONTAINING PROTEIN"/>
    <property type="match status" value="1"/>
</dbReference>
<dbReference type="PANTHER" id="PTHR34573">
    <property type="entry name" value="VKC DOMAIN-CONTAINING PROTEIN"/>
    <property type="match status" value="1"/>
</dbReference>
<evidence type="ECO:0000256" key="10">
    <source>
        <dbReference type="SAM" id="Phobius"/>
    </source>
</evidence>
<evidence type="ECO:0000313" key="12">
    <source>
        <dbReference type="EMBL" id="OGL81480.1"/>
    </source>
</evidence>
<dbReference type="InterPro" id="IPR044698">
    <property type="entry name" value="VKOR/LTO1"/>
</dbReference>
<dbReference type="Proteomes" id="UP000176897">
    <property type="component" value="Unassembled WGS sequence"/>
</dbReference>
<keyword evidence="3 10" id="KW-0812">Transmembrane</keyword>
<evidence type="ECO:0000256" key="2">
    <source>
        <dbReference type="ARBA" id="ARBA00006214"/>
    </source>
</evidence>
<feature type="domain" description="Vitamin K epoxide reductase" evidence="11">
    <location>
        <begin position="2"/>
        <end position="137"/>
    </location>
</feature>
<dbReference type="AlphaFoldDB" id="A0A1F7UT50"/>
<feature type="transmembrane region" description="Helical" evidence="10">
    <location>
        <begin position="273"/>
        <end position="294"/>
    </location>
</feature>
<comment type="caution">
    <text evidence="12">The sequence shown here is derived from an EMBL/GenBank/DDBJ whole genome shotgun (WGS) entry which is preliminary data.</text>
</comment>
<keyword evidence="9" id="KW-0676">Redox-active center</keyword>
<keyword evidence="8" id="KW-1015">Disulfide bond</keyword>
<proteinExistence type="inferred from homology"/>
<organism evidence="12 13">
    <name type="scientific">Candidatus Uhrbacteria bacterium RIFCSPLOWO2_01_FULL_47_24</name>
    <dbReference type="NCBI Taxonomy" id="1802401"/>
    <lineage>
        <taxon>Bacteria</taxon>
        <taxon>Candidatus Uhriibacteriota</taxon>
    </lineage>
</organism>
<feature type="transmembrane region" description="Helical" evidence="10">
    <location>
        <begin position="59"/>
        <end position="79"/>
    </location>
</feature>
<evidence type="ECO:0000256" key="3">
    <source>
        <dbReference type="ARBA" id="ARBA00022692"/>
    </source>
</evidence>
<dbReference type="SMART" id="SM00756">
    <property type="entry name" value="VKc"/>
    <property type="match status" value="1"/>
</dbReference>
<dbReference type="GO" id="GO:0016491">
    <property type="term" value="F:oxidoreductase activity"/>
    <property type="evidence" value="ECO:0007669"/>
    <property type="project" value="UniProtKB-KW"/>
</dbReference>
<dbReference type="CDD" id="cd12916">
    <property type="entry name" value="VKOR_1"/>
    <property type="match status" value="1"/>
</dbReference>
<evidence type="ECO:0000256" key="5">
    <source>
        <dbReference type="ARBA" id="ARBA00022989"/>
    </source>
</evidence>
<comment type="subcellular location">
    <subcellularLocation>
        <location evidence="1">Membrane</location>
        <topology evidence="1">Multi-pass membrane protein</topology>
    </subcellularLocation>
</comment>
<evidence type="ECO:0000256" key="9">
    <source>
        <dbReference type="ARBA" id="ARBA00023284"/>
    </source>
</evidence>
<feature type="transmembrane region" description="Helical" evidence="10">
    <location>
        <begin position="306"/>
        <end position="327"/>
    </location>
</feature>
<keyword evidence="7 10" id="KW-0472">Membrane</keyword>
<feature type="transmembrane region" description="Helical" evidence="10">
    <location>
        <begin position="6"/>
        <end position="23"/>
    </location>
</feature>
<comment type="similarity">
    <text evidence="2">Belongs to the VKOR family.</text>
</comment>
<evidence type="ECO:0000313" key="13">
    <source>
        <dbReference type="Proteomes" id="UP000176897"/>
    </source>
</evidence>
<evidence type="ECO:0000256" key="7">
    <source>
        <dbReference type="ARBA" id="ARBA00023136"/>
    </source>
</evidence>
<evidence type="ECO:0000259" key="11">
    <source>
        <dbReference type="SMART" id="SM00756"/>
    </source>
</evidence>
<sequence length="333" mass="37086">MDSAWHIILIFAAFGGFLLAFYIRHKKQARETMICPLDSDCDAVIYSEYSKFFGIPLEILGLLYYGIVAVGYALFLAFPAFASPLAVFGVLTLTITAFLFSLYLTFIQAFALKQWCTWCLMSAGICAIIFATALSVSEFGFISLLDRYHDLIVIGHFLGVALGLGAATITDIFFFKFLKDFRISEWEAEVMRTLSQIIWFALALLVLTGLGLYLPEAEELNQSAKFLVKMVVVAVIIINGAFLNLLVAPKLVKISFGEKHRHATGELHHIRKIAFALGAISIVSWYSAFILGMLRTLPIEFSSLLLIYLFILGGAIIGSQFMERFFVKQANSS</sequence>
<dbReference type="Gene3D" id="1.20.1440.130">
    <property type="entry name" value="VKOR domain"/>
    <property type="match status" value="1"/>
</dbReference>
<keyword evidence="6" id="KW-0560">Oxidoreductase</keyword>
<protein>
    <recommendedName>
        <fullName evidence="11">Vitamin K epoxide reductase domain-containing protein</fullName>
    </recommendedName>
</protein>
<dbReference type="GO" id="GO:0048038">
    <property type="term" value="F:quinone binding"/>
    <property type="evidence" value="ECO:0007669"/>
    <property type="project" value="UniProtKB-KW"/>
</dbReference>
<dbReference type="Pfam" id="PF07884">
    <property type="entry name" value="VKOR"/>
    <property type="match status" value="1"/>
</dbReference>
<feature type="transmembrane region" description="Helical" evidence="10">
    <location>
        <begin position="196"/>
        <end position="214"/>
    </location>
</feature>
<keyword evidence="4" id="KW-0874">Quinone</keyword>